<proteinExistence type="predicted"/>
<dbReference type="EMBL" id="WJQU01000001">
    <property type="protein sequence ID" value="KAJ6648975.1"/>
    <property type="molecule type" value="Genomic_DNA"/>
</dbReference>
<feature type="signal peptide" evidence="1">
    <location>
        <begin position="1"/>
        <end position="25"/>
    </location>
</feature>
<dbReference type="AlphaFoldDB" id="A0A9Q0NEY1"/>
<organism evidence="2 3">
    <name type="scientific">Pseudolycoriella hygida</name>
    <dbReference type="NCBI Taxonomy" id="35572"/>
    <lineage>
        <taxon>Eukaryota</taxon>
        <taxon>Metazoa</taxon>
        <taxon>Ecdysozoa</taxon>
        <taxon>Arthropoda</taxon>
        <taxon>Hexapoda</taxon>
        <taxon>Insecta</taxon>
        <taxon>Pterygota</taxon>
        <taxon>Neoptera</taxon>
        <taxon>Endopterygota</taxon>
        <taxon>Diptera</taxon>
        <taxon>Nematocera</taxon>
        <taxon>Sciaroidea</taxon>
        <taxon>Sciaridae</taxon>
        <taxon>Pseudolycoriella</taxon>
    </lineage>
</organism>
<evidence type="ECO:0000256" key="1">
    <source>
        <dbReference type="SAM" id="SignalP"/>
    </source>
</evidence>
<reference evidence="2" key="1">
    <citation type="submission" date="2022-07" db="EMBL/GenBank/DDBJ databases">
        <authorList>
            <person name="Trinca V."/>
            <person name="Uliana J.V.C."/>
            <person name="Torres T.T."/>
            <person name="Ward R.J."/>
            <person name="Monesi N."/>
        </authorList>
    </citation>
    <scope>NUCLEOTIDE SEQUENCE</scope>
    <source>
        <strain evidence="2">HSMRA1968</strain>
        <tissue evidence="2">Whole embryos</tissue>
    </source>
</reference>
<keyword evidence="1" id="KW-0732">Signal</keyword>
<comment type="caution">
    <text evidence="2">The sequence shown here is derived from an EMBL/GenBank/DDBJ whole genome shotgun (WGS) entry which is preliminary data.</text>
</comment>
<feature type="chain" id="PRO_5040175072" evidence="1">
    <location>
        <begin position="26"/>
        <end position="208"/>
    </location>
</feature>
<keyword evidence="3" id="KW-1185">Reference proteome</keyword>
<gene>
    <name evidence="2" type="ORF">Bhyg_04207</name>
</gene>
<evidence type="ECO:0000313" key="2">
    <source>
        <dbReference type="EMBL" id="KAJ6648975.1"/>
    </source>
</evidence>
<dbReference type="Proteomes" id="UP001151699">
    <property type="component" value="Chromosome A"/>
</dbReference>
<evidence type="ECO:0000313" key="3">
    <source>
        <dbReference type="Proteomes" id="UP001151699"/>
    </source>
</evidence>
<sequence>MFHLKLDNFVHFFLLSLLLSDEVLSQDESQNTTDVSLTFADPIRYYVNYGEFWEVGASWSGTGVKKDYSHAYPVMTYNGSLDEFIEAYPSVTIESYGYAVSNGTIGNVGQKAFGGNIFPTELFKSKEYVEKCIVNVDQTAFWWHTSVQIGYQFKSEGNTFYLRPFIDGWIYSAGPIWRVLQFGLGVTTITFNPKDAFEKNIISWYNLN</sequence>
<name>A0A9Q0NEY1_9DIPT</name>
<protein>
    <submittedName>
        <fullName evidence="2">Uncharacterized protein</fullName>
    </submittedName>
</protein>
<dbReference type="OrthoDB" id="6752608at2759"/>
<accession>A0A9Q0NEY1</accession>